<protein>
    <submittedName>
        <fullName evidence="9">Predicted membrane protein</fullName>
    </submittedName>
</protein>
<dbReference type="PANTHER" id="PTHR16201:SF44">
    <property type="entry name" value="SEVEN TRANSMEMBRANE PROTEIN 1"/>
    <property type="match status" value="1"/>
</dbReference>
<accession>A0A0F7SR55</accession>
<evidence type="ECO:0000256" key="6">
    <source>
        <dbReference type="ARBA" id="ARBA00050768"/>
    </source>
</evidence>
<evidence type="ECO:0000256" key="8">
    <source>
        <dbReference type="SAM" id="Phobius"/>
    </source>
</evidence>
<organism evidence="9">
    <name type="scientific">Phaffia rhodozyma</name>
    <name type="common">Yeast</name>
    <name type="synonym">Xanthophyllomyces dendrorhous</name>
    <dbReference type="NCBI Taxonomy" id="264483"/>
    <lineage>
        <taxon>Eukaryota</taxon>
        <taxon>Fungi</taxon>
        <taxon>Dikarya</taxon>
        <taxon>Basidiomycota</taxon>
        <taxon>Agaricomycotina</taxon>
        <taxon>Tremellomycetes</taxon>
        <taxon>Cystofilobasidiales</taxon>
        <taxon>Mrakiaceae</taxon>
        <taxon>Phaffia</taxon>
    </lineage>
</organism>
<proteinExistence type="inferred from homology"/>
<feature type="region of interest" description="Disordered" evidence="7">
    <location>
        <begin position="106"/>
        <end position="125"/>
    </location>
</feature>
<feature type="transmembrane region" description="Helical" evidence="8">
    <location>
        <begin position="246"/>
        <end position="269"/>
    </location>
</feature>
<dbReference type="GO" id="GO:0098852">
    <property type="term" value="C:lytic vacuole membrane"/>
    <property type="evidence" value="ECO:0007669"/>
    <property type="project" value="UniProtKB-ARBA"/>
</dbReference>
<keyword evidence="4 8" id="KW-0472">Membrane</keyword>
<evidence type="ECO:0000256" key="3">
    <source>
        <dbReference type="ARBA" id="ARBA00022989"/>
    </source>
</evidence>
<dbReference type="EMBL" id="LN483157">
    <property type="protein sequence ID" value="CED83881.1"/>
    <property type="molecule type" value="Genomic_DNA"/>
</dbReference>
<dbReference type="SMART" id="SM00679">
    <property type="entry name" value="CTNS"/>
    <property type="match status" value="2"/>
</dbReference>
<feature type="transmembrane region" description="Helical" evidence="8">
    <location>
        <begin position="140"/>
        <end position="159"/>
    </location>
</feature>
<feature type="transmembrane region" description="Helical" evidence="8">
    <location>
        <begin position="42"/>
        <end position="63"/>
    </location>
</feature>
<feature type="transmembrane region" description="Helical" evidence="8">
    <location>
        <begin position="213"/>
        <end position="234"/>
    </location>
</feature>
<comment type="similarity">
    <text evidence="5">Belongs to the laat-1 family.</text>
</comment>
<dbReference type="GO" id="GO:0015174">
    <property type="term" value="F:basic amino acid transmembrane transporter activity"/>
    <property type="evidence" value="ECO:0007669"/>
    <property type="project" value="UniProtKB-ARBA"/>
</dbReference>
<name>A0A0F7SR55_PHARH</name>
<dbReference type="FunFam" id="1.20.1280.290:FF:000009">
    <property type="entry name" value="PQ loop repeat family protein"/>
    <property type="match status" value="1"/>
</dbReference>
<evidence type="ECO:0000256" key="4">
    <source>
        <dbReference type="ARBA" id="ARBA00023136"/>
    </source>
</evidence>
<dbReference type="FunFam" id="1.20.1280.290:FF:000012">
    <property type="entry name" value="Vacuolar membrane PQ loop repeat protein"/>
    <property type="match status" value="1"/>
</dbReference>
<sequence length="303" mass="33324">MIVPSDTQLSSIFGWISIACWIVVYTPQIWENYVLQSGEGLSIAFIVLWFIGDVTNLVGGAMAGLLPTMIILASYYSICDIVLLFQVYYYRQNPAVATPSSEVEQLHVPSSDDNTESSPLLPKSTTVEPARKKSFLIQNAVHFLAFGLVFGTALVAWGVNVWGKGNSHPPTDGENSTKIEWKSQTLGWISAVTYIGSRVPQIYHNWETRCTGLSLGMFVFTISGNLTYIASILFKSLDSHWIKTNLPWLLGSILTVFLDIAVICQFAYFSNQSLIFTDLATLQAQAERAQAESAAQPTTTSSG</sequence>
<dbReference type="InterPro" id="IPR006603">
    <property type="entry name" value="PQ-loop_rpt"/>
</dbReference>
<evidence type="ECO:0000256" key="5">
    <source>
        <dbReference type="ARBA" id="ARBA00038039"/>
    </source>
</evidence>
<comment type="catalytic activity">
    <reaction evidence="6">
        <text>L-histidine(out) + L-arginine(in) = L-histidine(in) + L-arginine(out)</text>
        <dbReference type="Rhea" id="RHEA:71063"/>
        <dbReference type="ChEBI" id="CHEBI:32682"/>
        <dbReference type="ChEBI" id="CHEBI:57595"/>
    </reaction>
</comment>
<evidence type="ECO:0000313" key="9">
    <source>
        <dbReference type="EMBL" id="CED83881.1"/>
    </source>
</evidence>
<dbReference type="GO" id="GO:0034486">
    <property type="term" value="P:vacuolar transmembrane transport"/>
    <property type="evidence" value="ECO:0007669"/>
    <property type="project" value="UniProtKB-ARBA"/>
</dbReference>
<evidence type="ECO:0000256" key="7">
    <source>
        <dbReference type="SAM" id="MobiDB-lite"/>
    </source>
</evidence>
<keyword evidence="3 8" id="KW-1133">Transmembrane helix</keyword>
<comment type="subcellular location">
    <subcellularLocation>
        <location evidence="1">Membrane</location>
        <topology evidence="1">Multi-pass membrane protein</topology>
    </subcellularLocation>
</comment>
<feature type="transmembrane region" description="Helical" evidence="8">
    <location>
        <begin position="69"/>
        <end position="90"/>
    </location>
</feature>
<reference evidence="9" key="1">
    <citation type="submission" date="2014-08" db="EMBL/GenBank/DDBJ databases">
        <authorList>
            <person name="Sharma Rahul"/>
            <person name="Thines Marco"/>
        </authorList>
    </citation>
    <scope>NUCLEOTIDE SEQUENCE</scope>
</reference>
<feature type="transmembrane region" description="Helical" evidence="8">
    <location>
        <begin position="12"/>
        <end position="30"/>
    </location>
</feature>
<dbReference type="Pfam" id="PF04193">
    <property type="entry name" value="PQ-loop"/>
    <property type="match status" value="2"/>
</dbReference>
<evidence type="ECO:0000256" key="2">
    <source>
        <dbReference type="ARBA" id="ARBA00022692"/>
    </source>
</evidence>
<dbReference type="InterPro" id="IPR051415">
    <property type="entry name" value="LAAT-1"/>
</dbReference>
<evidence type="ECO:0000256" key="1">
    <source>
        <dbReference type="ARBA" id="ARBA00004141"/>
    </source>
</evidence>
<keyword evidence="2 8" id="KW-0812">Transmembrane</keyword>
<dbReference type="PANTHER" id="PTHR16201">
    <property type="entry name" value="SEVEN TRANSMEMBRANE PROTEIN 1-RELATED"/>
    <property type="match status" value="1"/>
</dbReference>
<dbReference type="Gene3D" id="1.20.1280.290">
    <property type="match status" value="2"/>
</dbReference>
<dbReference type="AlphaFoldDB" id="A0A0F7SR55"/>